<feature type="domain" description="Peptidase M12A" evidence="1">
    <location>
        <begin position="122"/>
        <end position="257"/>
    </location>
</feature>
<reference evidence="2" key="1">
    <citation type="submission" date="2023-07" db="EMBL/GenBank/DDBJ databases">
        <authorList>
            <person name="Kim M.K."/>
        </authorList>
    </citation>
    <scope>NUCLEOTIDE SEQUENCE</scope>
    <source>
        <strain evidence="2">ASUV-10-1</strain>
    </source>
</reference>
<dbReference type="InterPro" id="IPR001506">
    <property type="entry name" value="Peptidase_M12A"/>
</dbReference>
<comment type="caution">
    <text evidence="2">The sequence shown here is derived from an EMBL/GenBank/DDBJ whole genome shotgun (WGS) entry which is preliminary data.</text>
</comment>
<gene>
    <name evidence="2" type="ORF">Q5H93_06125</name>
</gene>
<organism evidence="2 3">
    <name type="scientific">Hymenobacter aranciens</name>
    <dbReference type="NCBI Taxonomy" id="3063996"/>
    <lineage>
        <taxon>Bacteria</taxon>
        <taxon>Pseudomonadati</taxon>
        <taxon>Bacteroidota</taxon>
        <taxon>Cytophagia</taxon>
        <taxon>Cytophagales</taxon>
        <taxon>Hymenobacteraceae</taxon>
        <taxon>Hymenobacter</taxon>
    </lineage>
</organism>
<dbReference type="CDD" id="cd04327">
    <property type="entry name" value="ZnMc_MMP_like_3"/>
    <property type="match status" value="1"/>
</dbReference>
<name>A0ABT9BBA4_9BACT</name>
<dbReference type="InterPro" id="IPR024079">
    <property type="entry name" value="MetalloPept_cat_dom_sf"/>
</dbReference>
<evidence type="ECO:0000259" key="1">
    <source>
        <dbReference type="Pfam" id="PF01400"/>
    </source>
</evidence>
<accession>A0ABT9BBA4</accession>
<dbReference type="SUPFAM" id="SSF55486">
    <property type="entry name" value="Metalloproteases ('zincins'), catalytic domain"/>
    <property type="match status" value="1"/>
</dbReference>
<dbReference type="Gene3D" id="3.40.390.10">
    <property type="entry name" value="Collagenase (Catalytic Domain)"/>
    <property type="match status" value="1"/>
</dbReference>
<evidence type="ECO:0000313" key="2">
    <source>
        <dbReference type="EMBL" id="MDO7874302.1"/>
    </source>
</evidence>
<dbReference type="Proteomes" id="UP001176429">
    <property type="component" value="Unassembled WGS sequence"/>
</dbReference>
<dbReference type="EMBL" id="JAUQSY010000003">
    <property type="protein sequence ID" value="MDO7874302.1"/>
    <property type="molecule type" value="Genomic_DNA"/>
</dbReference>
<dbReference type="RefSeq" id="WP_305005615.1">
    <property type="nucleotide sequence ID" value="NZ_JAUQSY010000003.1"/>
</dbReference>
<protein>
    <submittedName>
        <fullName evidence="2">M12 family metallopeptidase</fullName>
    </submittedName>
</protein>
<keyword evidence="3" id="KW-1185">Reference proteome</keyword>
<proteinExistence type="predicted"/>
<dbReference type="Pfam" id="PF01400">
    <property type="entry name" value="Astacin"/>
    <property type="match status" value="1"/>
</dbReference>
<sequence>MHVLIQVPKQTFKMENKPRICSCIEKSIPLDEHSLFDIVTAYRERPKNLLLDGLSTKTKNRLDEAARTGNMLLISFSPEDREQLFELKLSKNEKWSNGKTLRVRFINGSEFLQNKVKEFAPIWARYANLDFKFVESGETEIRVSFNPDGRSWSYIGTDCDTINQNEPTMNFGWFDETTSDFEFKRTILHEFGHAIGCTHEHQGAGIPWNKEAVYKYYQESQNWTQQQVDDNIINKYSRPLTNSVYDSQSIMHYPIDAALLDDASYAVGLNADLSEEDKEFIASIYPGRPPYDLFVERIENLK</sequence>
<evidence type="ECO:0000313" key="3">
    <source>
        <dbReference type="Proteomes" id="UP001176429"/>
    </source>
</evidence>